<proteinExistence type="predicted"/>
<organism evidence="2 3">
    <name type="scientific">Coemansia thaxteri</name>
    <dbReference type="NCBI Taxonomy" id="2663907"/>
    <lineage>
        <taxon>Eukaryota</taxon>
        <taxon>Fungi</taxon>
        <taxon>Fungi incertae sedis</taxon>
        <taxon>Zoopagomycota</taxon>
        <taxon>Kickxellomycotina</taxon>
        <taxon>Kickxellomycetes</taxon>
        <taxon>Kickxellales</taxon>
        <taxon>Kickxellaceae</taxon>
        <taxon>Coemansia</taxon>
    </lineage>
</organism>
<dbReference type="CDD" id="cd04508">
    <property type="entry name" value="Tudor_SF"/>
    <property type="match status" value="1"/>
</dbReference>
<gene>
    <name evidence="2" type="ORF">H4R26_000871</name>
</gene>
<accession>A0A9W8BGW3</accession>
<dbReference type="OrthoDB" id="2505887at2759"/>
<feature type="region of interest" description="Disordered" evidence="1">
    <location>
        <begin position="252"/>
        <end position="312"/>
    </location>
</feature>
<feature type="compositionally biased region" description="Polar residues" evidence="1">
    <location>
        <begin position="1"/>
        <end position="10"/>
    </location>
</feature>
<comment type="caution">
    <text evidence="2">The sequence shown here is derived from an EMBL/GenBank/DDBJ whole genome shotgun (WGS) entry which is preliminary data.</text>
</comment>
<feature type="compositionally biased region" description="Basic and acidic residues" evidence="1">
    <location>
        <begin position="278"/>
        <end position="289"/>
    </location>
</feature>
<evidence type="ECO:0000313" key="3">
    <source>
        <dbReference type="Proteomes" id="UP001150907"/>
    </source>
</evidence>
<feature type="region of interest" description="Disordered" evidence="1">
    <location>
        <begin position="1"/>
        <end position="57"/>
    </location>
</feature>
<reference evidence="2" key="1">
    <citation type="submission" date="2022-07" db="EMBL/GenBank/DDBJ databases">
        <title>Phylogenomic reconstructions and comparative analyses of Kickxellomycotina fungi.</title>
        <authorList>
            <person name="Reynolds N.K."/>
            <person name="Stajich J.E."/>
            <person name="Barry K."/>
            <person name="Grigoriev I.V."/>
            <person name="Crous P."/>
            <person name="Smith M.E."/>
        </authorList>
    </citation>
    <scope>NUCLEOTIDE SEQUENCE</scope>
    <source>
        <strain evidence="2">IMI 214461</strain>
    </source>
</reference>
<protein>
    <submittedName>
        <fullName evidence="2">Uncharacterized protein</fullName>
    </submittedName>
</protein>
<dbReference type="EMBL" id="JANBQF010000031">
    <property type="protein sequence ID" value="KAJ2007278.1"/>
    <property type="molecule type" value="Genomic_DNA"/>
</dbReference>
<sequence length="380" mass="42249">MLPDSSAQKPSTKRKSLNPPDSNGVKRRKKQRRVLSLPKSASEIPHSAGNDDVDSGAELDSLKVPGELVMALYLRKYYPARVLSRPAHNRFEIEFFDGKKATMSRGRFYTVYEPKFCTCPMGAIQLIGDEPARGLVGGAEAGASQDINPERDFERDCKLCPWLIVSMEKLRHHLDALHNCTADMLDEMAKVEDRMAAFFGHDASAKRMLPLRISPGFLNRAEFDFLGRLLCRWYTDPPSAIRQAPPQCDHELTATASSDDAPPTTQASDPACSQSKPKPADEDFREGSESSHSTEPIDRSATPKPATSNEAQDKMDMTDLGASAMAIKFIHEVLLPHAIKRMIVEREDCSLEAAEERMCRGDTEVRWVDQILAARGNMQS</sequence>
<feature type="compositionally biased region" description="Polar residues" evidence="1">
    <location>
        <begin position="254"/>
        <end position="276"/>
    </location>
</feature>
<evidence type="ECO:0000313" key="2">
    <source>
        <dbReference type="EMBL" id="KAJ2007278.1"/>
    </source>
</evidence>
<dbReference type="Proteomes" id="UP001150907">
    <property type="component" value="Unassembled WGS sequence"/>
</dbReference>
<name>A0A9W8BGW3_9FUNG</name>
<evidence type="ECO:0000256" key="1">
    <source>
        <dbReference type="SAM" id="MobiDB-lite"/>
    </source>
</evidence>
<keyword evidence="3" id="KW-1185">Reference proteome</keyword>
<dbReference type="AlphaFoldDB" id="A0A9W8BGW3"/>